<evidence type="ECO:0000256" key="1">
    <source>
        <dbReference type="SAM" id="Phobius"/>
    </source>
</evidence>
<evidence type="ECO:0008006" key="4">
    <source>
        <dbReference type="Google" id="ProtNLM"/>
    </source>
</evidence>
<dbReference type="STRING" id="453591.Igni_1012"/>
<dbReference type="InterPro" id="IPR036259">
    <property type="entry name" value="MFS_trans_sf"/>
</dbReference>
<feature type="transmembrane region" description="Helical" evidence="1">
    <location>
        <begin position="247"/>
        <end position="268"/>
    </location>
</feature>
<feature type="transmembrane region" description="Helical" evidence="1">
    <location>
        <begin position="6"/>
        <end position="26"/>
    </location>
</feature>
<accession>A8AB89</accession>
<gene>
    <name evidence="2" type="ordered locus">Igni_1012</name>
</gene>
<dbReference type="EMBL" id="CP000816">
    <property type="protein sequence ID" value="ABU82191.1"/>
    <property type="molecule type" value="Genomic_DNA"/>
</dbReference>
<dbReference type="eggNOG" id="arCOG00130">
    <property type="taxonomic scope" value="Archaea"/>
</dbReference>
<feature type="transmembrane region" description="Helical" evidence="1">
    <location>
        <begin position="217"/>
        <end position="235"/>
    </location>
</feature>
<keyword evidence="1" id="KW-0472">Membrane</keyword>
<evidence type="ECO:0000313" key="2">
    <source>
        <dbReference type="EMBL" id="ABU82191.1"/>
    </source>
</evidence>
<feature type="transmembrane region" description="Helical" evidence="1">
    <location>
        <begin position="137"/>
        <end position="161"/>
    </location>
</feature>
<protein>
    <recommendedName>
        <fullName evidence="4">Major facilitator superfamily MFS_1</fullName>
    </recommendedName>
</protein>
<feature type="transmembrane region" description="Helical" evidence="1">
    <location>
        <begin position="71"/>
        <end position="92"/>
    </location>
</feature>
<name>A8AB89_IGNH4</name>
<feature type="transmembrane region" description="Helical" evidence="1">
    <location>
        <begin position="182"/>
        <end position="205"/>
    </location>
</feature>
<dbReference type="RefSeq" id="WP_012123155.1">
    <property type="nucleotide sequence ID" value="NC_009776.1"/>
</dbReference>
<feature type="transmembrane region" description="Helical" evidence="1">
    <location>
        <begin position="329"/>
        <end position="351"/>
    </location>
</feature>
<sequence>MREEAAAFLLTFAAASAFVALPYLLLQAKGIPLGERVPADRIVIELGTINTAFMLSRALGSSRASEGSPKVGALLVASGLALMTLPSFPSLLLGRALQGVGSGLAFPALERGAARRGVKGMVRLTVAQNLGFSTGSLFAGAVMVTPSLPLAIALPAAAAASTLVPSGARGRRKGGSNKVLKILYLTAFINGLSLGSRGPALSAYVMQYVSALPAHYSAAWGVPGLLSMALSYALASKLDSLGTASKLYASSVLKLVQVLALALVPFVADLWSLLALLTLGRTASTLSVSASKAAQGSVSGKVEHFGNRQTAFSLGNALGPLVGASLYKALGPASLFAVAGLGLLSSALYALGGKEAKKLGA</sequence>
<dbReference type="Proteomes" id="UP000000262">
    <property type="component" value="Chromosome"/>
</dbReference>
<reference evidence="2 3" key="1">
    <citation type="journal article" date="2008" name="Genome Biol.">
        <title>A genomic analysis of the archaeal system Ignicoccus hospitalis-Nanoarchaeum equitans.</title>
        <authorList>
            <person name="Podar M."/>
            <person name="Anderson I."/>
            <person name="Makarova K.S."/>
            <person name="Elkins J.G."/>
            <person name="Ivanova N."/>
            <person name="Wall M.A."/>
            <person name="Lykidis A."/>
            <person name="Mavromatis K."/>
            <person name="Sun H."/>
            <person name="Hudson M.E."/>
            <person name="Chen W."/>
            <person name="Deciu C."/>
            <person name="Hutchison D."/>
            <person name="Eads J.R."/>
            <person name="Anderson A."/>
            <person name="Fernandes F."/>
            <person name="Szeto E."/>
            <person name="Lapidus A."/>
            <person name="Kyrpides N.C."/>
            <person name="Saier M.H.Jr."/>
            <person name="Richardson P.M."/>
            <person name="Rachel R."/>
            <person name="Huber H."/>
            <person name="Eisen J.A."/>
            <person name="Koonin E.V."/>
            <person name="Keller M."/>
            <person name="Stetter K.O."/>
        </authorList>
    </citation>
    <scope>NUCLEOTIDE SEQUENCE [LARGE SCALE GENOMIC DNA]</scope>
    <source>
        <strain evidence="3">KIN4/I / DSM 18386 / JCM 14125</strain>
    </source>
</reference>
<dbReference type="SUPFAM" id="SSF103473">
    <property type="entry name" value="MFS general substrate transporter"/>
    <property type="match status" value="1"/>
</dbReference>
<keyword evidence="1" id="KW-0812">Transmembrane</keyword>
<dbReference type="HOGENOM" id="CLU_766403_0_0_2"/>
<keyword evidence="1" id="KW-1133">Transmembrane helix</keyword>
<evidence type="ECO:0000313" key="3">
    <source>
        <dbReference type="Proteomes" id="UP000000262"/>
    </source>
</evidence>
<organism evidence="2 3">
    <name type="scientific">Ignicoccus hospitalis (strain KIN4/I / DSM 18386 / JCM 14125)</name>
    <dbReference type="NCBI Taxonomy" id="453591"/>
    <lineage>
        <taxon>Archaea</taxon>
        <taxon>Thermoproteota</taxon>
        <taxon>Thermoprotei</taxon>
        <taxon>Desulfurococcales</taxon>
        <taxon>Desulfurococcaceae</taxon>
        <taxon>Ignicoccus</taxon>
    </lineage>
</organism>
<proteinExistence type="predicted"/>
<dbReference type="AlphaFoldDB" id="A8AB89"/>
<dbReference type="GeneID" id="5563006"/>
<dbReference type="KEGG" id="iho:Igni_1012"/>
<keyword evidence="3" id="KW-1185">Reference proteome</keyword>
<dbReference type="Gene3D" id="1.20.1250.20">
    <property type="entry name" value="MFS general substrate transporter like domains"/>
    <property type="match status" value="1"/>
</dbReference>